<comment type="similarity">
    <text evidence="2">Belongs to the SNF2/RAD54 helicase family.</text>
</comment>
<dbReference type="PANTHER" id="PTHR45626">
    <property type="entry name" value="TRANSCRIPTION TERMINATION FACTOR 2-RELATED"/>
    <property type="match status" value="1"/>
</dbReference>
<dbReference type="GO" id="GO:0005524">
    <property type="term" value="F:ATP binding"/>
    <property type="evidence" value="ECO:0007669"/>
    <property type="project" value="UniProtKB-KW"/>
</dbReference>
<dbReference type="GO" id="GO:0008094">
    <property type="term" value="F:ATP-dependent activity, acting on DNA"/>
    <property type="evidence" value="ECO:0007669"/>
    <property type="project" value="TreeGrafter"/>
</dbReference>
<dbReference type="SMART" id="SM00490">
    <property type="entry name" value="HELICc"/>
    <property type="match status" value="1"/>
</dbReference>
<evidence type="ECO:0000313" key="14">
    <source>
        <dbReference type="Proteomes" id="UP000298390"/>
    </source>
</evidence>
<dbReference type="InterPro" id="IPR049730">
    <property type="entry name" value="SNF2/RAD54-like_C"/>
</dbReference>
<dbReference type="InterPro" id="IPR038718">
    <property type="entry name" value="SNF2-like_sf"/>
</dbReference>
<dbReference type="SUPFAM" id="SSF52540">
    <property type="entry name" value="P-loop containing nucleoside triphosphate hydrolases"/>
    <property type="match status" value="2"/>
</dbReference>
<dbReference type="InterPro" id="IPR000330">
    <property type="entry name" value="SNF2_N"/>
</dbReference>
<keyword evidence="3" id="KW-0479">Metal-binding</keyword>
<evidence type="ECO:0000256" key="2">
    <source>
        <dbReference type="ARBA" id="ARBA00007025"/>
    </source>
</evidence>
<dbReference type="PROSITE" id="PS51192">
    <property type="entry name" value="HELICASE_ATP_BIND_1"/>
    <property type="match status" value="1"/>
</dbReference>
<protein>
    <recommendedName>
        <fullName evidence="15">DNA repair protein RAD5</fullName>
    </recommendedName>
</protein>
<accession>A0A4Y9Y4H2</accession>
<dbReference type="InterPro" id="IPR027417">
    <property type="entry name" value="P-loop_NTPase"/>
</dbReference>
<gene>
    <name evidence="13" type="ORF">EVJ58_g7131</name>
</gene>
<keyword evidence="5" id="KW-0863">Zinc-finger</keyword>
<dbReference type="PANTHER" id="PTHR45626:SF22">
    <property type="entry name" value="DNA REPAIR PROTEIN RAD5"/>
    <property type="match status" value="1"/>
</dbReference>
<dbReference type="InterPro" id="IPR050628">
    <property type="entry name" value="SNF2_RAD54_helicase_TF"/>
</dbReference>
<dbReference type="GO" id="GO:0006281">
    <property type="term" value="P:DNA repair"/>
    <property type="evidence" value="ECO:0007669"/>
    <property type="project" value="TreeGrafter"/>
</dbReference>
<dbReference type="SMART" id="SM00487">
    <property type="entry name" value="DEXDc"/>
    <property type="match status" value="1"/>
</dbReference>
<feature type="region of interest" description="Disordered" evidence="10">
    <location>
        <begin position="1"/>
        <end position="134"/>
    </location>
</feature>
<dbReference type="Gene3D" id="3.30.40.10">
    <property type="entry name" value="Zinc/RING finger domain, C3HC4 (zinc finger)"/>
    <property type="match status" value="1"/>
</dbReference>
<dbReference type="SMART" id="SM00910">
    <property type="entry name" value="HIRAN"/>
    <property type="match status" value="1"/>
</dbReference>
<dbReference type="EMBL" id="SEKV01000441">
    <property type="protein sequence ID" value="TFY57265.1"/>
    <property type="molecule type" value="Genomic_DNA"/>
</dbReference>
<organism evidence="13 14">
    <name type="scientific">Rhodofomes roseus</name>
    <dbReference type="NCBI Taxonomy" id="34475"/>
    <lineage>
        <taxon>Eukaryota</taxon>
        <taxon>Fungi</taxon>
        <taxon>Dikarya</taxon>
        <taxon>Basidiomycota</taxon>
        <taxon>Agaricomycotina</taxon>
        <taxon>Agaricomycetes</taxon>
        <taxon>Polyporales</taxon>
        <taxon>Rhodofomes</taxon>
    </lineage>
</organism>
<feature type="domain" description="Helicase C-terminal" evidence="12">
    <location>
        <begin position="995"/>
        <end position="1160"/>
    </location>
</feature>
<evidence type="ECO:0000256" key="3">
    <source>
        <dbReference type="ARBA" id="ARBA00022723"/>
    </source>
</evidence>
<evidence type="ECO:0000259" key="12">
    <source>
        <dbReference type="PROSITE" id="PS51194"/>
    </source>
</evidence>
<dbReference type="InterPro" id="IPR001650">
    <property type="entry name" value="Helicase_C-like"/>
</dbReference>
<evidence type="ECO:0000256" key="8">
    <source>
        <dbReference type="ARBA" id="ARBA00022840"/>
    </source>
</evidence>
<feature type="compositionally biased region" description="Acidic residues" evidence="10">
    <location>
        <begin position="380"/>
        <end position="393"/>
    </location>
</feature>
<feature type="region of interest" description="Disordered" evidence="10">
    <location>
        <begin position="169"/>
        <end position="226"/>
    </location>
</feature>
<evidence type="ECO:0000256" key="9">
    <source>
        <dbReference type="ARBA" id="ARBA00023242"/>
    </source>
</evidence>
<dbReference type="Gene3D" id="3.40.50.10810">
    <property type="entry name" value="Tandem AAA-ATPase domain"/>
    <property type="match status" value="1"/>
</dbReference>
<comment type="subcellular location">
    <subcellularLocation>
        <location evidence="1">Nucleus</location>
    </subcellularLocation>
</comment>
<proteinExistence type="inferred from homology"/>
<dbReference type="CDD" id="cd18793">
    <property type="entry name" value="SF2_C_SNF"/>
    <property type="match status" value="1"/>
</dbReference>
<dbReference type="GO" id="GO:0016818">
    <property type="term" value="F:hydrolase activity, acting on acid anhydrides, in phosphorus-containing anhydrides"/>
    <property type="evidence" value="ECO:0007669"/>
    <property type="project" value="InterPro"/>
</dbReference>
<dbReference type="GO" id="GO:0003676">
    <property type="term" value="F:nucleic acid binding"/>
    <property type="evidence" value="ECO:0007669"/>
    <property type="project" value="InterPro"/>
</dbReference>
<reference evidence="13 14" key="1">
    <citation type="submission" date="2019-01" db="EMBL/GenBank/DDBJ databases">
        <title>Genome sequencing of the rare red list fungi Fomitopsis rosea.</title>
        <authorList>
            <person name="Buettner E."/>
            <person name="Kellner H."/>
        </authorList>
    </citation>
    <scope>NUCLEOTIDE SEQUENCE [LARGE SCALE GENOMIC DNA]</scope>
    <source>
        <strain evidence="13 14">DSM 105464</strain>
    </source>
</reference>
<evidence type="ECO:0000256" key="6">
    <source>
        <dbReference type="ARBA" id="ARBA00022801"/>
    </source>
</evidence>
<evidence type="ECO:0000256" key="4">
    <source>
        <dbReference type="ARBA" id="ARBA00022741"/>
    </source>
</evidence>
<dbReference type="InterPro" id="IPR014905">
    <property type="entry name" value="HIRAN"/>
</dbReference>
<dbReference type="Proteomes" id="UP000298390">
    <property type="component" value="Unassembled WGS sequence"/>
</dbReference>
<dbReference type="Pfam" id="PF08797">
    <property type="entry name" value="HIRAN"/>
    <property type="match status" value="1"/>
</dbReference>
<evidence type="ECO:0000256" key="5">
    <source>
        <dbReference type="ARBA" id="ARBA00022771"/>
    </source>
</evidence>
<dbReference type="GO" id="GO:0005634">
    <property type="term" value="C:nucleus"/>
    <property type="evidence" value="ECO:0007669"/>
    <property type="project" value="UniProtKB-SubCell"/>
</dbReference>
<dbReference type="STRING" id="34475.A0A4Y9Y4H2"/>
<evidence type="ECO:0000313" key="13">
    <source>
        <dbReference type="EMBL" id="TFY57265.1"/>
    </source>
</evidence>
<dbReference type="InterPro" id="IPR013083">
    <property type="entry name" value="Znf_RING/FYVE/PHD"/>
</dbReference>
<dbReference type="Pfam" id="PF00271">
    <property type="entry name" value="Helicase_C"/>
    <property type="match status" value="1"/>
</dbReference>
<evidence type="ECO:0008006" key="15">
    <source>
        <dbReference type="Google" id="ProtNLM"/>
    </source>
</evidence>
<dbReference type="CDD" id="cd18008">
    <property type="entry name" value="DEXDc_SHPRH-like"/>
    <property type="match status" value="1"/>
</dbReference>
<evidence type="ECO:0000256" key="10">
    <source>
        <dbReference type="SAM" id="MobiDB-lite"/>
    </source>
</evidence>
<feature type="region of interest" description="Disordered" evidence="10">
    <location>
        <begin position="363"/>
        <end position="393"/>
    </location>
</feature>
<dbReference type="InterPro" id="IPR014001">
    <property type="entry name" value="Helicase_ATP-bd"/>
</dbReference>
<dbReference type="GO" id="GO:0008270">
    <property type="term" value="F:zinc ion binding"/>
    <property type="evidence" value="ECO:0007669"/>
    <property type="project" value="UniProtKB-KW"/>
</dbReference>
<evidence type="ECO:0000259" key="11">
    <source>
        <dbReference type="PROSITE" id="PS51192"/>
    </source>
</evidence>
<dbReference type="PROSITE" id="PS51194">
    <property type="entry name" value="HELICASE_CTER"/>
    <property type="match status" value="1"/>
</dbReference>
<feature type="domain" description="Helicase ATP-binding" evidence="11">
    <location>
        <begin position="494"/>
        <end position="720"/>
    </location>
</feature>
<dbReference type="AlphaFoldDB" id="A0A4Y9Y4H2"/>
<evidence type="ECO:0000256" key="7">
    <source>
        <dbReference type="ARBA" id="ARBA00022833"/>
    </source>
</evidence>
<comment type="caution">
    <text evidence="13">The sequence shown here is derived from an EMBL/GenBank/DDBJ whole genome shotgun (WGS) entry which is preliminary data.</text>
</comment>
<keyword evidence="7" id="KW-0862">Zinc</keyword>
<keyword evidence="4" id="KW-0547">Nucleotide-binding</keyword>
<keyword evidence="9" id="KW-0539">Nucleus</keyword>
<sequence>MSQAMATPPPPFFADSDDDGTQTRDRDNHGTVPGADKSAPREPALFFADSDSDDEEQNECAPLQFPEIALDQAMADSSDDIDIPGMNEPPRASSVSSVSSGMHEPKVSTRSPSPTVEEKPEDRPKKKRKLSLSTTQASLSFNSSYLGSFLVPNAWSTVRGSGYVKSGDEIRVERDSPEDEVPANSRQTKGKGSASKDSKSKGGKKQISIATMLKPQPAKPSKKKKDLVVRLTNTRGFEFGRLPQDVASWVSKLLDLDIVDFRGSTVVDCPTTLHSGADLIISLSIYIKASAFRTPSTSAEDQKERVMFNEGQETGEEQILRERKQALLKMFKVLELKPRKGSDFTRRPHGKLDQQDLEMLSQRQVASGGSKPKRQTEIVGDGEEVEVDEEGEELSDNELDLIYKRAQQNDRQLGQMDPADTFTLDLRGYQKQALNWMHSIEIGAVSAREETSMHPLWKEYLFPLEPNNGVIDLTADDRAFYFNEYSGELSLQFPKAERKCRGGILADEMGMGKTIMLSALIQTARSPEDPAPNGDTNTSKKRQLKLNSAFRSVKRDADVLPKRGPAATLIVAPTSLLMQWCSELERSSKPGTIKVLVWHSQNRTDLDVALSGDDPVDVVITSYGTLVSEHSKMERSTSPVFESEHSHTSYIQKRQVLIVSSLVEWLRVVLDEAHHCKSRQSKTAKAVYALRARRRWAVTGTPIVNRLEDLYSHLKFLDFTPWSNYTFFRSFVSLPFLARDPKAVEVVQVILESVLLRREKNMLDTDGKKIVELPPKEVIVENLEFSPLERKIYDSLYTDAKKNFDKLNERGLVSRNYTHILAMLMRLRRAVLHPNLVLSGADEGIKASSAGAVDVNALIKQFDEGKDSPGDNKVFAEGVLANLEGEEEQECPICFDVMDTPTIVPICMHQRCVGSQLRARKPDVPRSCKDCIVAFIETCREKGEDGRCPTCSRGPIKESDLIEVVRTKAETDSVESQASRPTVTLRRNDFRSSTKLEALLRDLQRLRGENPSFRAVVFSQFTSFLDLIQVALERESLTWYRFDGTMDVKKRNDSVVGFKADSQGPKVLIVSLKAGGVGLNLTNANHVFMMDCWWNAATENQAIDRVHRIGQERPVYVKHFIVSDTIEGRILKIQKRKTAIVKEAFRGKGEGDPESVENLKIMFGDI</sequence>
<name>A0A4Y9Y4H2_9APHY</name>
<keyword evidence="6" id="KW-0378">Hydrolase</keyword>
<dbReference type="Gene3D" id="3.40.50.300">
    <property type="entry name" value="P-loop containing nucleotide triphosphate hydrolases"/>
    <property type="match status" value="2"/>
</dbReference>
<evidence type="ECO:0000256" key="1">
    <source>
        <dbReference type="ARBA" id="ARBA00004123"/>
    </source>
</evidence>
<dbReference type="Pfam" id="PF00176">
    <property type="entry name" value="SNF2-rel_dom"/>
    <property type="match status" value="1"/>
</dbReference>
<keyword evidence="8" id="KW-0067">ATP-binding</keyword>